<dbReference type="InterPro" id="IPR011032">
    <property type="entry name" value="GroES-like_sf"/>
</dbReference>
<proteinExistence type="predicted"/>
<dbReference type="GO" id="GO:0044183">
    <property type="term" value="F:protein folding chaperone"/>
    <property type="evidence" value="ECO:0007669"/>
    <property type="project" value="InterPro"/>
</dbReference>
<reference evidence="2 3" key="1">
    <citation type="submission" date="2020-04" db="EMBL/GenBank/DDBJ databases">
        <title>Plant Genome Project.</title>
        <authorList>
            <person name="Zhang R.-G."/>
        </authorList>
    </citation>
    <scope>NUCLEOTIDE SEQUENCE [LARGE SCALE GENOMIC DNA]</scope>
    <source>
        <strain evidence="2">YNK0</strain>
        <tissue evidence="2">Leaf</tissue>
    </source>
</reference>
<dbReference type="SUPFAM" id="SSF50129">
    <property type="entry name" value="GroES-like"/>
    <property type="match status" value="1"/>
</dbReference>
<name>A0A834ZJM0_TETSI</name>
<dbReference type="InterPro" id="IPR020818">
    <property type="entry name" value="Chaperonin_GroES"/>
</dbReference>
<dbReference type="Gene3D" id="2.30.33.40">
    <property type="entry name" value="GroES chaperonin"/>
    <property type="match status" value="1"/>
</dbReference>
<dbReference type="Proteomes" id="UP000655225">
    <property type="component" value="Unassembled WGS sequence"/>
</dbReference>
<dbReference type="EMBL" id="JABCRI010000004">
    <property type="protein sequence ID" value="KAF8407652.1"/>
    <property type="molecule type" value="Genomic_DNA"/>
</dbReference>
<keyword evidence="1" id="KW-0143">Chaperone</keyword>
<sequence>MVGASKQLTWGKVVAVGQKARDFPFRYAEGDTVLIPYSGGFHARMASTKYGDSKEYYIVKADDIMGTLPSK</sequence>
<dbReference type="Pfam" id="PF00166">
    <property type="entry name" value="Cpn10"/>
    <property type="match status" value="1"/>
</dbReference>
<dbReference type="CDD" id="cd00320">
    <property type="entry name" value="cpn10"/>
    <property type="match status" value="1"/>
</dbReference>
<evidence type="ECO:0000313" key="3">
    <source>
        <dbReference type="Proteomes" id="UP000655225"/>
    </source>
</evidence>
<dbReference type="GO" id="GO:0005524">
    <property type="term" value="F:ATP binding"/>
    <property type="evidence" value="ECO:0007669"/>
    <property type="project" value="InterPro"/>
</dbReference>
<evidence type="ECO:0000313" key="2">
    <source>
        <dbReference type="EMBL" id="KAF8407652.1"/>
    </source>
</evidence>
<accession>A0A834ZJM0</accession>
<organism evidence="2 3">
    <name type="scientific">Tetracentron sinense</name>
    <name type="common">Spur-leaf</name>
    <dbReference type="NCBI Taxonomy" id="13715"/>
    <lineage>
        <taxon>Eukaryota</taxon>
        <taxon>Viridiplantae</taxon>
        <taxon>Streptophyta</taxon>
        <taxon>Embryophyta</taxon>
        <taxon>Tracheophyta</taxon>
        <taxon>Spermatophyta</taxon>
        <taxon>Magnoliopsida</taxon>
        <taxon>Trochodendrales</taxon>
        <taxon>Trochodendraceae</taxon>
        <taxon>Tetracentron</taxon>
    </lineage>
</organism>
<comment type="caution">
    <text evidence="2">The sequence shown here is derived from an EMBL/GenBank/DDBJ whole genome shotgun (WGS) entry which is preliminary data.</text>
</comment>
<dbReference type="InterPro" id="IPR037124">
    <property type="entry name" value="Chaperonin_GroES_sf"/>
</dbReference>
<keyword evidence="3" id="KW-1185">Reference proteome</keyword>
<evidence type="ECO:0000256" key="1">
    <source>
        <dbReference type="ARBA" id="ARBA00023186"/>
    </source>
</evidence>
<dbReference type="AlphaFoldDB" id="A0A834ZJM0"/>
<gene>
    <name evidence="2" type="ORF">HHK36_006785</name>
</gene>
<protein>
    <submittedName>
        <fullName evidence="2">Uncharacterized protein</fullName>
    </submittedName>
</protein>